<evidence type="ECO:0000256" key="5">
    <source>
        <dbReference type="ARBA" id="ARBA00022741"/>
    </source>
</evidence>
<dbReference type="GO" id="GO:0140359">
    <property type="term" value="F:ABC-type transporter activity"/>
    <property type="evidence" value="ECO:0007669"/>
    <property type="project" value="InterPro"/>
</dbReference>
<evidence type="ECO:0000259" key="12">
    <source>
        <dbReference type="PROSITE" id="PS50929"/>
    </source>
</evidence>
<dbReference type="InterPro" id="IPR050095">
    <property type="entry name" value="ECF_ABC_transporter_ATP-bd"/>
</dbReference>
<sequence length="366" mass="41232">MVKNYAATMYIEGQITDYIVEGYRGAATIKLFNLYEVYLKGLKKLHNTYLKVGRKSELVAQTQNSMESAVDIILRFGTYSLIGFLLLQNVITLDAGAKAVVLAGSLYAAVNGIFMTIPEIYVAKKAKDRLQLLIMKDKKNYEKLKSIINKPSEAAILETENLSFGYENNIILKNISFNIKKGDLAVISGSNGSGKSTLLNILMGFYKNYSGHVYFNGIDLKSLDLAKYYKSISCNFQEERGFSKSLEELLDILERGQVLRKKEVFGYGKNFKLTDELINNERINKLSGGEKKKIYLIISLLKQQEILFLDEPSNSLDIGGKNVLKDILKHSKSTIVMITHDPYFMDICNLKINLCEGEVTVERGKN</sequence>
<comment type="caution">
    <text evidence="13">The sequence shown here is derived from an EMBL/GenBank/DDBJ whole genome shotgun (WGS) entry which is preliminary data.</text>
</comment>
<evidence type="ECO:0000256" key="10">
    <source>
        <dbReference type="SAM" id="Phobius"/>
    </source>
</evidence>
<evidence type="ECO:0000256" key="3">
    <source>
        <dbReference type="ARBA" id="ARBA00022475"/>
    </source>
</evidence>
<evidence type="ECO:0000313" key="13">
    <source>
        <dbReference type="EMBL" id="MPM70290.1"/>
    </source>
</evidence>
<evidence type="ECO:0000256" key="1">
    <source>
        <dbReference type="ARBA" id="ARBA00004202"/>
    </source>
</evidence>
<gene>
    <name evidence="13" type="ORF">SDC9_117245</name>
</gene>
<accession>A0A645BXS1</accession>
<dbReference type="PANTHER" id="PTHR43553:SF27">
    <property type="entry name" value="ENERGY-COUPLING FACTOR TRANSPORTER ATP-BINDING PROTEIN ECFA2"/>
    <property type="match status" value="1"/>
</dbReference>
<evidence type="ECO:0000256" key="9">
    <source>
        <dbReference type="ARBA" id="ARBA00023136"/>
    </source>
</evidence>
<comment type="subcellular location">
    <subcellularLocation>
        <location evidence="1">Cell membrane</location>
        <topology evidence="1">Peripheral membrane protein</topology>
    </subcellularLocation>
</comment>
<feature type="transmembrane region" description="Helical" evidence="10">
    <location>
        <begin position="72"/>
        <end position="93"/>
    </location>
</feature>
<keyword evidence="8 10" id="KW-1133">Transmembrane helix</keyword>
<keyword evidence="6 13" id="KW-0067">ATP-binding</keyword>
<evidence type="ECO:0000256" key="7">
    <source>
        <dbReference type="ARBA" id="ARBA00022967"/>
    </source>
</evidence>
<feature type="domain" description="ABC transmembrane type-1" evidence="12">
    <location>
        <begin position="1"/>
        <end position="120"/>
    </location>
</feature>
<dbReference type="PROSITE" id="PS50929">
    <property type="entry name" value="ABC_TM1F"/>
    <property type="match status" value="1"/>
</dbReference>
<dbReference type="InterPro" id="IPR015856">
    <property type="entry name" value="ABC_transpr_CbiO/EcfA_su"/>
</dbReference>
<keyword evidence="9 10" id="KW-0472">Membrane</keyword>
<dbReference type="Gene3D" id="1.20.1560.10">
    <property type="entry name" value="ABC transporter type 1, transmembrane domain"/>
    <property type="match status" value="1"/>
</dbReference>
<dbReference type="GO" id="GO:0016887">
    <property type="term" value="F:ATP hydrolysis activity"/>
    <property type="evidence" value="ECO:0007669"/>
    <property type="project" value="InterPro"/>
</dbReference>
<evidence type="ECO:0000256" key="6">
    <source>
        <dbReference type="ARBA" id="ARBA00022840"/>
    </source>
</evidence>
<dbReference type="InterPro" id="IPR003439">
    <property type="entry name" value="ABC_transporter-like_ATP-bd"/>
</dbReference>
<dbReference type="CDD" id="cd03225">
    <property type="entry name" value="ABC_cobalt_CbiO_domain1"/>
    <property type="match status" value="1"/>
</dbReference>
<keyword evidence="4 10" id="KW-0812">Transmembrane</keyword>
<evidence type="ECO:0000256" key="4">
    <source>
        <dbReference type="ARBA" id="ARBA00022692"/>
    </source>
</evidence>
<dbReference type="Pfam" id="PF00005">
    <property type="entry name" value="ABC_tran"/>
    <property type="match status" value="1"/>
</dbReference>
<dbReference type="InterPro" id="IPR003593">
    <property type="entry name" value="AAA+_ATPase"/>
</dbReference>
<dbReference type="SUPFAM" id="SSF90123">
    <property type="entry name" value="ABC transporter transmembrane region"/>
    <property type="match status" value="1"/>
</dbReference>
<dbReference type="GO" id="GO:0005524">
    <property type="term" value="F:ATP binding"/>
    <property type="evidence" value="ECO:0007669"/>
    <property type="project" value="UniProtKB-KW"/>
</dbReference>
<reference evidence="13" key="1">
    <citation type="submission" date="2019-08" db="EMBL/GenBank/DDBJ databases">
        <authorList>
            <person name="Kucharzyk K."/>
            <person name="Murdoch R.W."/>
            <person name="Higgins S."/>
            <person name="Loffler F."/>
        </authorList>
    </citation>
    <scope>NUCLEOTIDE SEQUENCE</scope>
</reference>
<dbReference type="PROSITE" id="PS50893">
    <property type="entry name" value="ABC_TRANSPORTER_2"/>
    <property type="match status" value="1"/>
</dbReference>
<name>A0A645BXS1_9ZZZZ</name>
<feature type="domain" description="ABC transporter" evidence="11">
    <location>
        <begin position="157"/>
        <end position="366"/>
    </location>
</feature>
<evidence type="ECO:0000256" key="8">
    <source>
        <dbReference type="ARBA" id="ARBA00022989"/>
    </source>
</evidence>
<dbReference type="GO" id="GO:0043190">
    <property type="term" value="C:ATP-binding cassette (ABC) transporter complex"/>
    <property type="evidence" value="ECO:0007669"/>
    <property type="project" value="TreeGrafter"/>
</dbReference>
<organism evidence="13">
    <name type="scientific">bioreactor metagenome</name>
    <dbReference type="NCBI Taxonomy" id="1076179"/>
    <lineage>
        <taxon>unclassified sequences</taxon>
        <taxon>metagenomes</taxon>
        <taxon>ecological metagenomes</taxon>
    </lineage>
</organism>
<feature type="transmembrane region" description="Helical" evidence="10">
    <location>
        <begin position="99"/>
        <end position="122"/>
    </location>
</feature>
<keyword evidence="3" id="KW-1003">Cell membrane</keyword>
<proteinExistence type="predicted"/>
<keyword evidence="7" id="KW-1278">Translocase</keyword>
<keyword evidence="2" id="KW-0813">Transport</keyword>
<dbReference type="InterPro" id="IPR011527">
    <property type="entry name" value="ABC1_TM_dom"/>
</dbReference>
<dbReference type="EMBL" id="VSSQ01023390">
    <property type="protein sequence ID" value="MPM70290.1"/>
    <property type="molecule type" value="Genomic_DNA"/>
</dbReference>
<dbReference type="SUPFAM" id="SSF52540">
    <property type="entry name" value="P-loop containing nucleoside triphosphate hydrolases"/>
    <property type="match status" value="1"/>
</dbReference>
<dbReference type="InterPro" id="IPR027417">
    <property type="entry name" value="P-loop_NTPase"/>
</dbReference>
<dbReference type="SMART" id="SM00382">
    <property type="entry name" value="AAA"/>
    <property type="match status" value="1"/>
</dbReference>
<protein>
    <submittedName>
        <fullName evidence="13">Putative ABC transporter ATP-binding protein</fullName>
    </submittedName>
</protein>
<keyword evidence="5" id="KW-0547">Nucleotide-binding</keyword>
<dbReference type="AlphaFoldDB" id="A0A645BXS1"/>
<evidence type="ECO:0000259" key="11">
    <source>
        <dbReference type="PROSITE" id="PS50893"/>
    </source>
</evidence>
<evidence type="ECO:0000256" key="2">
    <source>
        <dbReference type="ARBA" id="ARBA00022448"/>
    </source>
</evidence>
<dbReference type="PANTHER" id="PTHR43553">
    <property type="entry name" value="HEAVY METAL TRANSPORTER"/>
    <property type="match status" value="1"/>
</dbReference>
<dbReference type="Gene3D" id="3.40.50.300">
    <property type="entry name" value="P-loop containing nucleotide triphosphate hydrolases"/>
    <property type="match status" value="1"/>
</dbReference>
<dbReference type="InterPro" id="IPR036640">
    <property type="entry name" value="ABC1_TM_sf"/>
</dbReference>